<dbReference type="Proteomes" id="UP000322225">
    <property type="component" value="Chromosome 3"/>
</dbReference>
<name>A0AAJ8LFQ9_9TREE</name>
<dbReference type="KEGG" id="ksn:43590396"/>
<keyword evidence="3" id="KW-1185">Reference proteome</keyword>
<dbReference type="EMBL" id="CP144053">
    <property type="protein sequence ID" value="WWD16969.1"/>
    <property type="molecule type" value="Genomic_DNA"/>
</dbReference>
<evidence type="ECO:0000256" key="1">
    <source>
        <dbReference type="SAM" id="MobiDB-lite"/>
    </source>
</evidence>
<dbReference type="RefSeq" id="XP_031859454.2">
    <property type="nucleotide sequence ID" value="XM_032006241.2"/>
</dbReference>
<evidence type="ECO:0000313" key="2">
    <source>
        <dbReference type="EMBL" id="WWD16969.1"/>
    </source>
</evidence>
<dbReference type="GeneID" id="43590396"/>
<feature type="compositionally biased region" description="Polar residues" evidence="1">
    <location>
        <begin position="90"/>
        <end position="99"/>
    </location>
</feature>
<feature type="compositionally biased region" description="Low complexity" evidence="1">
    <location>
        <begin position="162"/>
        <end position="176"/>
    </location>
</feature>
<evidence type="ECO:0000313" key="3">
    <source>
        <dbReference type="Proteomes" id="UP000322225"/>
    </source>
</evidence>
<reference evidence="2" key="2">
    <citation type="submission" date="2024-01" db="EMBL/GenBank/DDBJ databases">
        <title>Comparative genomics of Cryptococcus and Kwoniella reveals pathogenesis evolution and contrasting modes of karyotype evolution via chromosome fusion or intercentromeric recombination.</title>
        <authorList>
            <person name="Coelho M.A."/>
            <person name="David-Palma M."/>
            <person name="Shea T."/>
            <person name="Bowers K."/>
            <person name="McGinley-Smith S."/>
            <person name="Mohammad A.W."/>
            <person name="Gnirke A."/>
            <person name="Yurkov A.M."/>
            <person name="Nowrousian M."/>
            <person name="Sun S."/>
            <person name="Cuomo C.A."/>
            <person name="Heitman J."/>
        </authorList>
    </citation>
    <scope>NUCLEOTIDE SEQUENCE</scope>
    <source>
        <strain evidence="2">CBS 12478</strain>
    </source>
</reference>
<feature type="compositionally biased region" description="Gly residues" evidence="1">
    <location>
        <begin position="133"/>
        <end position="146"/>
    </location>
</feature>
<organism evidence="2 3">
    <name type="scientific">Kwoniella shandongensis</name>
    <dbReference type="NCBI Taxonomy" id="1734106"/>
    <lineage>
        <taxon>Eukaryota</taxon>
        <taxon>Fungi</taxon>
        <taxon>Dikarya</taxon>
        <taxon>Basidiomycota</taxon>
        <taxon>Agaricomycotina</taxon>
        <taxon>Tremellomycetes</taxon>
        <taxon>Tremellales</taxon>
        <taxon>Cryptococcaceae</taxon>
        <taxon>Kwoniella</taxon>
    </lineage>
</organism>
<proteinExistence type="predicted"/>
<sequence>MCSNELLPLCRFRLFGRFDFEQQRPHLRRDRNEHPSTYEMDLDIAASSSPLSIHAARPLGGIITPALAPASTPGLITNHYTNANANANASAQGYGQPSPNYHYVPNGMMNHHQHIPNGHGPGHGPANGVTPRGRGGGRGSRGGGRGRPPSVQRQVTASSYTNGNVNGSPSSTGSSSDNHLPPNQIHIVQSNPQRITHYPPSATAGLQQQQHLINGYGYGDRFALPNGTTTGPSPYPVVDGPTAARSTLPFGADSSYR</sequence>
<reference evidence="2" key="1">
    <citation type="submission" date="2017-08" db="EMBL/GenBank/DDBJ databases">
        <authorList>
            <person name="Cuomo C."/>
            <person name="Billmyre B."/>
            <person name="Heitman J."/>
        </authorList>
    </citation>
    <scope>NUCLEOTIDE SEQUENCE</scope>
    <source>
        <strain evidence="2">CBS 12478</strain>
    </source>
</reference>
<feature type="region of interest" description="Disordered" evidence="1">
    <location>
        <begin position="89"/>
        <end position="184"/>
    </location>
</feature>
<dbReference type="AlphaFoldDB" id="A0AAJ8LFQ9"/>
<accession>A0AAJ8LFQ9</accession>
<protein>
    <submittedName>
        <fullName evidence="2">Uncharacterized protein</fullName>
    </submittedName>
</protein>
<gene>
    <name evidence="2" type="ORF">CI109_101403</name>
</gene>
<feature type="compositionally biased region" description="Polar residues" evidence="1">
    <location>
        <begin position="151"/>
        <end position="161"/>
    </location>
</feature>